<dbReference type="PROSITE" id="PS50995">
    <property type="entry name" value="HTH_MARR_2"/>
    <property type="match status" value="1"/>
</dbReference>
<sequence>MNPVSTDALAAELAGRLGDLTHALRRVGDHTASPTVAAVLATLDRDGPKRVSELAQIARVAQPTMTGLLRRLVEEGTVVRGADPHDQRVVTIELTQAGRDTLRGIRRMRTAALASRLDQLDGADREALARAIPALDKLLDTWRKVEQQ</sequence>
<protein>
    <submittedName>
        <fullName evidence="2">MarR family transcriptional regulator</fullName>
    </submittedName>
</protein>
<keyword evidence="3" id="KW-1185">Reference proteome</keyword>
<dbReference type="InterPro" id="IPR036388">
    <property type="entry name" value="WH-like_DNA-bd_sf"/>
</dbReference>
<dbReference type="GO" id="GO:0003700">
    <property type="term" value="F:DNA-binding transcription factor activity"/>
    <property type="evidence" value="ECO:0007669"/>
    <property type="project" value="InterPro"/>
</dbReference>
<name>A0A810L6M1_9ACTN</name>
<proteinExistence type="predicted"/>
<reference evidence="2" key="1">
    <citation type="submission" date="2020-08" db="EMBL/GenBank/DDBJ databases">
        <title>Whole genome shotgun sequence of Actinocatenispora sera NBRC 101916.</title>
        <authorList>
            <person name="Komaki H."/>
            <person name="Tamura T."/>
        </authorList>
    </citation>
    <scope>NUCLEOTIDE SEQUENCE</scope>
    <source>
        <strain evidence="2">NBRC 101916</strain>
    </source>
</reference>
<dbReference type="EMBL" id="AP023354">
    <property type="protein sequence ID" value="BCJ30555.1"/>
    <property type="molecule type" value="Genomic_DNA"/>
</dbReference>
<evidence type="ECO:0000259" key="1">
    <source>
        <dbReference type="PROSITE" id="PS50995"/>
    </source>
</evidence>
<gene>
    <name evidence="2" type="ORF">Asera_46630</name>
</gene>
<dbReference type="Gene3D" id="1.10.10.10">
    <property type="entry name" value="Winged helix-like DNA-binding domain superfamily/Winged helix DNA-binding domain"/>
    <property type="match status" value="1"/>
</dbReference>
<dbReference type="Proteomes" id="UP000680750">
    <property type="component" value="Chromosome"/>
</dbReference>
<dbReference type="PANTHER" id="PTHR39515:SF2">
    <property type="entry name" value="HTH-TYPE TRANSCRIPTIONAL REGULATOR RV0880"/>
    <property type="match status" value="1"/>
</dbReference>
<dbReference type="InterPro" id="IPR000835">
    <property type="entry name" value="HTH_MarR-typ"/>
</dbReference>
<dbReference type="InterPro" id="IPR052526">
    <property type="entry name" value="HTH-type_Bedaq_tolerance"/>
</dbReference>
<feature type="domain" description="HTH marR-type" evidence="1">
    <location>
        <begin position="1"/>
        <end position="140"/>
    </location>
</feature>
<dbReference type="KEGG" id="aser:Asera_46630"/>
<dbReference type="RefSeq" id="WP_051802498.1">
    <property type="nucleotide sequence ID" value="NZ_AP023354.1"/>
</dbReference>
<evidence type="ECO:0000313" key="3">
    <source>
        <dbReference type="Proteomes" id="UP000680750"/>
    </source>
</evidence>
<evidence type="ECO:0000313" key="2">
    <source>
        <dbReference type="EMBL" id="BCJ30555.1"/>
    </source>
</evidence>
<organism evidence="2 3">
    <name type="scientific">Actinocatenispora sera</name>
    <dbReference type="NCBI Taxonomy" id="390989"/>
    <lineage>
        <taxon>Bacteria</taxon>
        <taxon>Bacillati</taxon>
        <taxon>Actinomycetota</taxon>
        <taxon>Actinomycetes</taxon>
        <taxon>Micromonosporales</taxon>
        <taxon>Micromonosporaceae</taxon>
        <taxon>Actinocatenispora</taxon>
    </lineage>
</organism>
<dbReference type="PANTHER" id="PTHR39515">
    <property type="entry name" value="CONSERVED PROTEIN"/>
    <property type="match status" value="1"/>
</dbReference>
<dbReference type="AlphaFoldDB" id="A0A810L6M1"/>
<dbReference type="InterPro" id="IPR036390">
    <property type="entry name" value="WH_DNA-bd_sf"/>
</dbReference>
<dbReference type="SUPFAM" id="SSF46785">
    <property type="entry name" value="Winged helix' DNA-binding domain"/>
    <property type="match status" value="1"/>
</dbReference>
<dbReference type="Pfam" id="PF01047">
    <property type="entry name" value="MarR"/>
    <property type="match status" value="1"/>
</dbReference>
<dbReference type="SMART" id="SM00347">
    <property type="entry name" value="HTH_MARR"/>
    <property type="match status" value="1"/>
</dbReference>
<accession>A0A810L6M1</accession>